<dbReference type="eggNOG" id="KOG4350">
    <property type="taxonomic scope" value="Eukaryota"/>
</dbReference>
<evidence type="ECO:0000313" key="3">
    <source>
        <dbReference type="EnsemblMetazoa" id="SMAR000428-PA"/>
    </source>
</evidence>
<dbReference type="Gene3D" id="2.60.120.260">
    <property type="entry name" value="Galactose-binding domain-like"/>
    <property type="match status" value="2"/>
</dbReference>
<organism evidence="3 4">
    <name type="scientific">Strigamia maritima</name>
    <name type="common">European centipede</name>
    <name type="synonym">Geophilus maritimus</name>
    <dbReference type="NCBI Taxonomy" id="126957"/>
    <lineage>
        <taxon>Eukaryota</taxon>
        <taxon>Metazoa</taxon>
        <taxon>Ecdysozoa</taxon>
        <taxon>Arthropoda</taxon>
        <taxon>Myriapoda</taxon>
        <taxon>Chilopoda</taxon>
        <taxon>Pleurostigmophora</taxon>
        <taxon>Geophilomorpha</taxon>
        <taxon>Linotaeniidae</taxon>
        <taxon>Strigamia</taxon>
    </lineage>
</organism>
<dbReference type="Proteomes" id="UP000014500">
    <property type="component" value="Unassembled WGS sequence"/>
</dbReference>
<dbReference type="EMBL" id="JH430015">
    <property type="status" value="NOT_ANNOTATED_CDS"/>
    <property type="molecule type" value="Genomic_DNA"/>
</dbReference>
<dbReference type="FunFam" id="3.30.710.10:FF:000042">
    <property type="entry name" value="BTB/POZ domain-containing protein 9"/>
    <property type="match status" value="1"/>
</dbReference>
<dbReference type="SMART" id="SM00225">
    <property type="entry name" value="BTB"/>
    <property type="match status" value="1"/>
</dbReference>
<dbReference type="InterPro" id="IPR000210">
    <property type="entry name" value="BTB/POZ_dom"/>
</dbReference>
<dbReference type="InterPro" id="IPR000421">
    <property type="entry name" value="FA58C"/>
</dbReference>
<dbReference type="FunFam" id="1.25.40.420:FF:000005">
    <property type="entry name" value="BTB/POZ domain-containing protein 9"/>
    <property type="match status" value="1"/>
</dbReference>
<dbReference type="PhylomeDB" id="T1IHV1"/>
<dbReference type="FunFam" id="2.60.120.260:FF:000051">
    <property type="entry name" value="BTB/POZ domain-containing protein 9"/>
    <property type="match status" value="1"/>
</dbReference>
<reference evidence="3" key="2">
    <citation type="submission" date="2015-02" db="UniProtKB">
        <authorList>
            <consortium name="EnsemblMetazoa"/>
        </authorList>
    </citation>
    <scope>IDENTIFICATION</scope>
</reference>
<dbReference type="FunFam" id="2.60.120.260:FF:000038">
    <property type="entry name" value="BTB/POZ domain-containing protein 9"/>
    <property type="match status" value="1"/>
</dbReference>
<name>T1IHV1_STRMM</name>
<dbReference type="PROSITE" id="PS50097">
    <property type="entry name" value="BTB"/>
    <property type="match status" value="1"/>
</dbReference>
<dbReference type="STRING" id="126957.T1IHV1"/>
<proteinExistence type="predicted"/>
<evidence type="ECO:0000259" key="2">
    <source>
        <dbReference type="PROSITE" id="PS50097"/>
    </source>
</evidence>
<dbReference type="GO" id="GO:0008344">
    <property type="term" value="P:adult locomotory behavior"/>
    <property type="evidence" value="ECO:0007669"/>
    <property type="project" value="TreeGrafter"/>
</dbReference>
<dbReference type="OMA" id="LCMINHI"/>
<dbReference type="SUPFAM" id="SSF54695">
    <property type="entry name" value="POZ domain"/>
    <property type="match status" value="1"/>
</dbReference>
<dbReference type="GO" id="GO:0050804">
    <property type="term" value="P:modulation of chemical synaptic transmission"/>
    <property type="evidence" value="ECO:0007669"/>
    <property type="project" value="TreeGrafter"/>
</dbReference>
<protein>
    <recommendedName>
        <fullName evidence="1">BTB/POZ domain-containing protein 9</fullName>
    </recommendedName>
</protein>
<feature type="domain" description="BTB" evidence="2">
    <location>
        <begin position="122"/>
        <end position="189"/>
    </location>
</feature>
<dbReference type="Gene3D" id="3.30.710.10">
    <property type="entry name" value="Potassium Channel Kv1.1, Chain A"/>
    <property type="match status" value="1"/>
</dbReference>
<evidence type="ECO:0000256" key="1">
    <source>
        <dbReference type="ARBA" id="ARBA00020216"/>
    </source>
</evidence>
<dbReference type="EnsemblMetazoa" id="SMAR000428-RA">
    <property type="protein sequence ID" value="SMAR000428-PA"/>
    <property type="gene ID" value="SMAR000428"/>
</dbReference>
<accession>T1IHV1</accession>
<reference evidence="4" key="1">
    <citation type="submission" date="2011-05" db="EMBL/GenBank/DDBJ databases">
        <authorList>
            <person name="Richards S.R."/>
            <person name="Qu J."/>
            <person name="Jiang H."/>
            <person name="Jhangiani S.N."/>
            <person name="Agravi P."/>
            <person name="Goodspeed R."/>
            <person name="Gross S."/>
            <person name="Mandapat C."/>
            <person name="Jackson L."/>
            <person name="Mathew T."/>
            <person name="Pu L."/>
            <person name="Thornton R."/>
            <person name="Saada N."/>
            <person name="Wilczek-Boney K.B."/>
            <person name="Lee S."/>
            <person name="Kovar C."/>
            <person name="Wu Y."/>
            <person name="Scherer S.E."/>
            <person name="Worley K.C."/>
            <person name="Muzny D.M."/>
            <person name="Gibbs R."/>
        </authorList>
    </citation>
    <scope>NUCLEOTIDE SEQUENCE</scope>
    <source>
        <strain evidence="4">Brora</strain>
    </source>
</reference>
<dbReference type="SUPFAM" id="SSF49785">
    <property type="entry name" value="Galactose-binding domain-like"/>
    <property type="match status" value="2"/>
</dbReference>
<dbReference type="Pfam" id="PF00754">
    <property type="entry name" value="F5_F8_type_C"/>
    <property type="match status" value="1"/>
</dbReference>
<dbReference type="PANTHER" id="PTHR46306:SF1">
    <property type="entry name" value="BTB_POZ DOMAIN-CONTAINING PROTEIN 9"/>
    <property type="match status" value="1"/>
</dbReference>
<dbReference type="InterPro" id="IPR008979">
    <property type="entry name" value="Galactose-bd-like_sf"/>
</dbReference>
<dbReference type="HOGENOM" id="CLU_004253_0_2_1"/>
<dbReference type="InterPro" id="IPR011333">
    <property type="entry name" value="SKP1/BTB/POZ_sf"/>
</dbReference>
<dbReference type="CDD" id="cd18287">
    <property type="entry name" value="BTB_POZ_BTBD9"/>
    <property type="match status" value="1"/>
</dbReference>
<dbReference type="GO" id="GO:0048512">
    <property type="term" value="P:circadian behavior"/>
    <property type="evidence" value="ECO:0007669"/>
    <property type="project" value="TreeGrafter"/>
</dbReference>
<dbReference type="Pfam" id="PF07707">
    <property type="entry name" value="BACK"/>
    <property type="match status" value="1"/>
</dbReference>
<dbReference type="Pfam" id="PF00651">
    <property type="entry name" value="BTB"/>
    <property type="match status" value="1"/>
</dbReference>
<dbReference type="InterPro" id="IPR052407">
    <property type="entry name" value="BTB_POZ_domain_cont_9"/>
</dbReference>
<dbReference type="GO" id="GO:0005737">
    <property type="term" value="C:cytoplasm"/>
    <property type="evidence" value="ECO:0007669"/>
    <property type="project" value="TreeGrafter"/>
</dbReference>
<dbReference type="SMART" id="SM00875">
    <property type="entry name" value="BACK"/>
    <property type="match status" value="1"/>
</dbReference>
<dbReference type="AlphaFoldDB" id="T1IHV1"/>
<keyword evidence="4" id="KW-1185">Reference proteome</keyword>
<sequence length="664" mass="75684">AARSAQQQAQAHAQWAYIEVKSIPLFDRCRQTQFQLENNILHIFIYFLTHSKTQIVTITKNPPIKSIAKQRSYSASGVVKTFNDVTMSDSHHLGAHHSLGEVDHANRLSLNIGALYTSAEYSDVVLIVDGHRLHSHKVILAARSEYFRALLFGGLRESKQSEIELKDAALEPFRILLKYIYTGHLVLVNLKEEVILEILGLTHQYGFEELQVAISDYLKAIVNVRNVCLIYDMASLYHLPSLVSVCCNFMDRHALDILRHESIFNLSATALKEMISRDSFYAPEVEIFRVVCEWIRHNPTVDTKDILAQVRLPLMQLPELLNVVRPTGLISPDAILDAITARNENRDMDLKYRGFLMPEENVASPKHGTQVLHGEMRAALLDGDFKNYDMERGFTRHPIDDNDGQGILLKLGFPCIINQIRMLLWDRDNRSYSYYIEVSMDQKDWVVVVDHSDYLCRSWQCLYFAQRVVSYIRIVGTHNTVNRIFHVVNFQCSYTNTKVQLQDGLIVPTENVATIQGSASVIEGVSRSRNALLNGDTRNYDWDSGYTCHQLGSGAIVVQLAQPYMVESCKLLLWDCDDRSYSYYIEVSVNQHTWKLVGNKMNEACKSWQTITFERQPVSFIRIVGTHNTANEVFHCVHFECPITPGENSIEAASSNENSKNDNS</sequence>
<evidence type="ECO:0000313" key="4">
    <source>
        <dbReference type="Proteomes" id="UP000014500"/>
    </source>
</evidence>
<dbReference type="PANTHER" id="PTHR46306">
    <property type="entry name" value="BTB/POZ DOMAIN-CONTAINING PROTEIN 9"/>
    <property type="match status" value="1"/>
</dbReference>
<dbReference type="InterPro" id="IPR034091">
    <property type="entry name" value="BTBD9_BACK-like_dom"/>
</dbReference>
<dbReference type="CDD" id="cd14822">
    <property type="entry name" value="BACK_BTBD9"/>
    <property type="match status" value="1"/>
</dbReference>
<dbReference type="Gene3D" id="1.25.40.420">
    <property type="match status" value="1"/>
</dbReference>
<dbReference type="InterPro" id="IPR011705">
    <property type="entry name" value="BACK"/>
</dbReference>